<comment type="caution">
    <text evidence="11">The sequence shown here is derived from an EMBL/GenBank/DDBJ whole genome shotgun (WGS) entry which is preliminary data.</text>
</comment>
<dbReference type="UniPathway" id="UPA00094"/>
<keyword evidence="7 8" id="KW-0092">Biotin</keyword>
<feature type="region of interest" description="Disordered" evidence="9">
    <location>
        <begin position="53"/>
        <end position="95"/>
    </location>
</feature>
<dbReference type="Proteomes" id="UP000244338">
    <property type="component" value="Unassembled WGS sequence"/>
</dbReference>
<dbReference type="Gene3D" id="2.40.50.100">
    <property type="match status" value="1"/>
</dbReference>
<evidence type="ECO:0000256" key="9">
    <source>
        <dbReference type="SAM" id="MobiDB-lite"/>
    </source>
</evidence>
<dbReference type="AlphaFoldDB" id="A0A2R6Y391"/>
<dbReference type="InterPro" id="IPR011053">
    <property type="entry name" value="Single_hybrid_motif"/>
</dbReference>
<feature type="domain" description="Lipoyl-binding" evidence="10">
    <location>
        <begin position="99"/>
        <end position="175"/>
    </location>
</feature>
<dbReference type="InterPro" id="IPR050709">
    <property type="entry name" value="Biotin_Carboxyl_Carrier/Decarb"/>
</dbReference>
<dbReference type="CDD" id="cd06850">
    <property type="entry name" value="biotinyl_domain"/>
    <property type="match status" value="1"/>
</dbReference>
<proteinExistence type="predicted"/>
<comment type="pathway">
    <text evidence="1 8">Lipid metabolism; fatty acid biosynthesis.</text>
</comment>
<evidence type="ECO:0000256" key="5">
    <source>
        <dbReference type="ARBA" id="ARBA00023098"/>
    </source>
</evidence>
<evidence type="ECO:0000313" key="11">
    <source>
        <dbReference type="EMBL" id="PTQ57154.1"/>
    </source>
</evidence>
<gene>
    <name evidence="11" type="ORF">BSOLF_2186</name>
</gene>
<dbReference type="EMBL" id="PEBX01000012">
    <property type="protein sequence ID" value="PTQ57154.1"/>
    <property type="molecule type" value="Genomic_DNA"/>
</dbReference>
<comment type="function">
    <text evidence="8">This protein is a component of the acetyl coenzyme A carboxylase complex; first, biotin carboxylase catalyzes the carboxylation of the carrier protein and then the transcarboxylase transfers the carboxyl group to form malonyl-CoA.</text>
</comment>
<evidence type="ECO:0000256" key="8">
    <source>
        <dbReference type="RuleBase" id="RU364072"/>
    </source>
</evidence>
<reference evidence="12" key="1">
    <citation type="journal article" date="2018" name="Sci. Rep.">
        <title>Lignite coal burning seam in the remote Altai Mountains harbors a hydrogen-driven thermophilic microbial community.</title>
        <authorList>
            <person name="Kadnikov V.V."/>
            <person name="Mardanov A.V."/>
            <person name="Ivasenko D.A."/>
            <person name="Antsiferov D.V."/>
            <person name="Beletsky A.V."/>
            <person name="Karnachuk O.V."/>
            <person name="Ravin N.V."/>
        </authorList>
    </citation>
    <scope>NUCLEOTIDE SEQUENCE [LARGE SCALE GENOMIC DNA]</scope>
</reference>
<dbReference type="Pfam" id="PF00364">
    <property type="entry name" value="Biotin_lipoyl"/>
    <property type="match status" value="1"/>
</dbReference>
<dbReference type="PROSITE" id="PS00188">
    <property type="entry name" value="BIOTIN"/>
    <property type="match status" value="1"/>
</dbReference>
<keyword evidence="3 8" id="KW-0444">Lipid biosynthesis</keyword>
<dbReference type="PANTHER" id="PTHR45266:SF3">
    <property type="entry name" value="OXALOACETATE DECARBOXYLASE ALPHA CHAIN"/>
    <property type="match status" value="1"/>
</dbReference>
<evidence type="ECO:0000256" key="2">
    <source>
        <dbReference type="ARBA" id="ARBA00017562"/>
    </source>
</evidence>
<evidence type="ECO:0000313" key="12">
    <source>
        <dbReference type="Proteomes" id="UP000244338"/>
    </source>
</evidence>
<dbReference type="InterPro" id="IPR001882">
    <property type="entry name" value="Biotin_BS"/>
</dbReference>
<dbReference type="PRINTS" id="PR01071">
    <property type="entry name" value="ACOABIOTINCC"/>
</dbReference>
<evidence type="ECO:0000256" key="4">
    <source>
        <dbReference type="ARBA" id="ARBA00022832"/>
    </source>
</evidence>
<dbReference type="PROSITE" id="PS50968">
    <property type="entry name" value="BIOTINYL_LIPOYL"/>
    <property type="match status" value="1"/>
</dbReference>
<accession>A0A2R6Y391</accession>
<name>A0A2R6Y391_9BACL</name>
<dbReference type="PANTHER" id="PTHR45266">
    <property type="entry name" value="OXALOACETATE DECARBOXYLASE ALPHA CHAIN"/>
    <property type="match status" value="1"/>
</dbReference>
<evidence type="ECO:0000256" key="1">
    <source>
        <dbReference type="ARBA" id="ARBA00005194"/>
    </source>
</evidence>
<evidence type="ECO:0000259" key="10">
    <source>
        <dbReference type="PROSITE" id="PS50968"/>
    </source>
</evidence>
<dbReference type="GO" id="GO:0009317">
    <property type="term" value="C:acetyl-CoA carboxylase complex"/>
    <property type="evidence" value="ECO:0007669"/>
    <property type="project" value="InterPro"/>
</dbReference>
<keyword evidence="6 8" id="KW-0275">Fatty acid biosynthesis</keyword>
<keyword evidence="4 8" id="KW-0276">Fatty acid metabolism</keyword>
<dbReference type="SUPFAM" id="SSF51230">
    <property type="entry name" value="Single hybrid motif"/>
    <property type="match status" value="1"/>
</dbReference>
<evidence type="ECO:0000256" key="6">
    <source>
        <dbReference type="ARBA" id="ARBA00023160"/>
    </source>
</evidence>
<dbReference type="InterPro" id="IPR000089">
    <property type="entry name" value="Biotin_lipoyl"/>
</dbReference>
<dbReference type="NCBIfam" id="TIGR00531">
    <property type="entry name" value="BCCP"/>
    <property type="match status" value="1"/>
</dbReference>
<dbReference type="InterPro" id="IPR001249">
    <property type="entry name" value="AcCoA_biotinCC"/>
</dbReference>
<feature type="compositionally biased region" description="Polar residues" evidence="9">
    <location>
        <begin position="77"/>
        <end position="92"/>
    </location>
</feature>
<dbReference type="GO" id="GO:0006633">
    <property type="term" value="P:fatty acid biosynthetic process"/>
    <property type="evidence" value="ECO:0007669"/>
    <property type="project" value="UniProtKB-UniPathway"/>
</dbReference>
<organism evidence="11 12">
    <name type="scientific">Candidatus Carbonibacillus altaicus</name>
    <dbReference type="NCBI Taxonomy" id="2163959"/>
    <lineage>
        <taxon>Bacteria</taxon>
        <taxon>Bacillati</taxon>
        <taxon>Bacillota</taxon>
        <taxon>Bacilli</taxon>
        <taxon>Bacillales</taxon>
        <taxon>Candidatus Carbonibacillus</taxon>
    </lineage>
</organism>
<dbReference type="GO" id="GO:0003989">
    <property type="term" value="F:acetyl-CoA carboxylase activity"/>
    <property type="evidence" value="ECO:0007669"/>
    <property type="project" value="InterPro"/>
</dbReference>
<evidence type="ECO:0000256" key="7">
    <source>
        <dbReference type="ARBA" id="ARBA00023267"/>
    </source>
</evidence>
<protein>
    <recommendedName>
        <fullName evidence="2 8">Biotin carboxyl carrier protein of acetyl-CoA carboxylase</fullName>
    </recommendedName>
</protein>
<sequence length="178" mass="18949">MFTLREIKELIRTLDASSLTHIELEREGERLVLKKDHPSASIVPAGSYTGGSTAPTYSSVPSPVPSAPQLAEGSVPSGDQTQPEAPQKTVSASPAEDQITLIKSPMVGTFYAAPNPDAPPYVNVGDTVKPDTVVCIIEAMKLFNEIVADVEGTIVDILVQNGTLVEYGQPLFKVRTTS</sequence>
<evidence type="ECO:0000256" key="3">
    <source>
        <dbReference type="ARBA" id="ARBA00022516"/>
    </source>
</evidence>
<keyword evidence="5 8" id="KW-0443">Lipid metabolism</keyword>